<evidence type="ECO:0000313" key="2">
    <source>
        <dbReference type="Proteomes" id="UP001203423"/>
    </source>
</evidence>
<name>A0ABT0L677_9GAMM</name>
<comment type="caution">
    <text evidence="1">The sequence shown here is derived from an EMBL/GenBank/DDBJ whole genome shotgun (WGS) entry which is preliminary data.</text>
</comment>
<evidence type="ECO:0000313" key="1">
    <source>
        <dbReference type="EMBL" id="MCL1123183.1"/>
    </source>
</evidence>
<reference evidence="1 2" key="1">
    <citation type="submission" date="2022-01" db="EMBL/GenBank/DDBJ databases">
        <title>Whole genome-based taxonomy of the Shewanellaceae.</title>
        <authorList>
            <person name="Martin-Rodriguez A.J."/>
        </authorList>
    </citation>
    <scope>NUCLEOTIDE SEQUENCE [LARGE SCALE GENOMIC DNA]</scope>
    <source>
        <strain evidence="1 2">DSM 17177</strain>
    </source>
</reference>
<gene>
    <name evidence="1" type="ORF">L2764_01475</name>
</gene>
<dbReference type="RefSeq" id="WP_248938471.1">
    <property type="nucleotide sequence ID" value="NZ_JAKIKS010000003.1"/>
</dbReference>
<sequence length="87" mass="10347">MSYDASSIRILSDDEVCDKFEWVRAHELATEYKQPLRCVERAIEACRVTGTPLEHYIERYLKNNKSIPKDHTFENAYLDIMKRPLRK</sequence>
<dbReference type="Proteomes" id="UP001203423">
    <property type="component" value="Unassembled WGS sequence"/>
</dbReference>
<accession>A0ABT0L677</accession>
<organism evidence="1 2">
    <name type="scientific">Shewanella surugensis</name>
    <dbReference type="NCBI Taxonomy" id="212020"/>
    <lineage>
        <taxon>Bacteria</taxon>
        <taxon>Pseudomonadati</taxon>
        <taxon>Pseudomonadota</taxon>
        <taxon>Gammaproteobacteria</taxon>
        <taxon>Alteromonadales</taxon>
        <taxon>Shewanellaceae</taxon>
        <taxon>Shewanella</taxon>
    </lineage>
</organism>
<keyword evidence="2" id="KW-1185">Reference proteome</keyword>
<dbReference type="EMBL" id="JAKIKS010000003">
    <property type="protein sequence ID" value="MCL1123183.1"/>
    <property type="molecule type" value="Genomic_DNA"/>
</dbReference>
<protein>
    <submittedName>
        <fullName evidence="1">Uncharacterized protein</fullName>
    </submittedName>
</protein>
<proteinExistence type="predicted"/>